<name>A0ABU8SJP8_9LACO</name>
<evidence type="ECO:0000256" key="2">
    <source>
        <dbReference type="SAM" id="MobiDB-lite"/>
    </source>
</evidence>
<proteinExistence type="predicted"/>
<comment type="caution">
    <text evidence="3">The sequence shown here is derived from an EMBL/GenBank/DDBJ whole genome shotgun (WGS) entry which is preliminary data.</text>
</comment>
<protein>
    <recommendedName>
        <fullName evidence="5">Extracellular protein</fullName>
    </recommendedName>
</protein>
<keyword evidence="1" id="KW-0175">Coiled coil</keyword>
<evidence type="ECO:0000256" key="1">
    <source>
        <dbReference type="SAM" id="Coils"/>
    </source>
</evidence>
<evidence type="ECO:0008006" key="5">
    <source>
        <dbReference type="Google" id="ProtNLM"/>
    </source>
</evidence>
<feature type="compositionally biased region" description="Basic and acidic residues" evidence="2">
    <location>
        <begin position="380"/>
        <end position="396"/>
    </location>
</feature>
<keyword evidence="4" id="KW-1185">Reference proteome</keyword>
<feature type="region of interest" description="Disordered" evidence="2">
    <location>
        <begin position="321"/>
        <end position="410"/>
    </location>
</feature>
<organism evidence="3 4">
    <name type="scientific">Nicoliella lavandulae</name>
    <dbReference type="NCBI Taxonomy" id="3082954"/>
    <lineage>
        <taxon>Bacteria</taxon>
        <taxon>Bacillati</taxon>
        <taxon>Bacillota</taxon>
        <taxon>Bacilli</taxon>
        <taxon>Lactobacillales</taxon>
        <taxon>Lactobacillaceae</taxon>
        <taxon>Nicoliella</taxon>
    </lineage>
</organism>
<evidence type="ECO:0000313" key="3">
    <source>
        <dbReference type="EMBL" id="MEJ6400114.1"/>
    </source>
</evidence>
<evidence type="ECO:0000313" key="4">
    <source>
        <dbReference type="Proteomes" id="UP001370590"/>
    </source>
</evidence>
<dbReference type="RefSeq" id="WP_339959934.1">
    <property type="nucleotide sequence ID" value="NZ_JAWMWH010000001.1"/>
</dbReference>
<feature type="compositionally biased region" description="Low complexity" evidence="2">
    <location>
        <begin position="327"/>
        <end position="366"/>
    </location>
</feature>
<feature type="coiled-coil region" evidence="1">
    <location>
        <begin position="461"/>
        <end position="495"/>
    </location>
</feature>
<dbReference type="EMBL" id="JAWMWH010000001">
    <property type="protein sequence ID" value="MEJ6400114.1"/>
    <property type="molecule type" value="Genomic_DNA"/>
</dbReference>
<feature type="coiled-coil region" evidence="1">
    <location>
        <begin position="200"/>
        <end position="234"/>
    </location>
</feature>
<dbReference type="Proteomes" id="UP001370590">
    <property type="component" value="Unassembled WGS sequence"/>
</dbReference>
<gene>
    <name evidence="3" type="ORF">R4146_02825</name>
</gene>
<sequence length="707" mass="78277">MNKWVRIGAISAVTMGMLVLGYRSDIKVSAAEQFYSVPTTNTNIQQESNATNGMSDFSDDRIQNVNTVAPAVQPPAKYVRTSLSVTADNPANTYTSRDGSNTFSTYYYLPEGFHVKNTEHGNYQSSVQVGDNIYLVESMGTGTNQGAIVRYNLNDLKQLGVITDSGEGRDLVWKALKYVSPYTKTGNTHSAQYNNYNTYMQNAVNQLNASQSSVKAAQDQSKSDQEEVDDYQKTLDNTMQKLNVYVSQVQKEINAQYKQDKKMKKQVTKPDKLTIDNFTDYFNSLNDDYSKKIQKNTDKQSQVKQQIQDLKLIYAGKKIKSADDTSDSSAASDATTSDAASSASDSSSKAASASADATSDAKTSKAASKDAKSDNQSSKADSKDTKSDSQTKKSDDSQDQTTKKMTKQQYTKKLASLQKKLANLKSQKTDYKTAKATGLNYIKTFTNNKYYKKMATDKQNVSDAKDLVDQDNEDIESAQQDVVTAQKAIDNLKQNQVDYGKYSAIAHVAQISPLINIGHGQTLSYNYVTKNLYLAQDDSGGDLGTNDYNVVTELDSNSLQPIKQFNFQLWHDNKNYGLHTLTFDSQGNAYFGRKSGSKYQIFKGTFDENSGQVSFAPVPQTINWGGKHNQGLTYNPVNNRLYIVSDDIITSVPADKLGAGTVDPSDVHYLAFNSGREFEDITFDSQGYGYLLSLWKPEILKSSNPMN</sequence>
<reference evidence="3 4" key="1">
    <citation type="submission" date="2023-10" db="EMBL/GenBank/DDBJ databases">
        <title>Nicoliella lavandulae sp. nov. isolated from Lavandula angustifolia flowers.</title>
        <authorList>
            <person name="Alcantara C."/>
            <person name="Zuniga M."/>
            <person name="Landete J.M."/>
            <person name="Monedero V."/>
        </authorList>
    </citation>
    <scope>NUCLEOTIDE SEQUENCE [LARGE SCALE GENOMIC DNA]</scope>
    <source>
        <strain evidence="3 4">Es01</strain>
    </source>
</reference>
<accession>A0ABU8SJP8</accession>